<evidence type="ECO:0000256" key="1">
    <source>
        <dbReference type="SAM" id="MobiDB-lite"/>
    </source>
</evidence>
<evidence type="ECO:0000259" key="2">
    <source>
        <dbReference type="SMART" id="SM00943"/>
    </source>
</evidence>
<protein>
    <recommendedName>
        <fullName evidence="2">DNA primase/polymerase bifunctional N-terminal domain-containing protein</fullName>
    </recommendedName>
</protein>
<dbReference type="Proteomes" id="UP000033684">
    <property type="component" value="Unassembled WGS sequence"/>
</dbReference>
<dbReference type="SMART" id="SM00943">
    <property type="entry name" value="Prim-Pol"/>
    <property type="match status" value="1"/>
</dbReference>
<feature type="region of interest" description="Disordered" evidence="1">
    <location>
        <begin position="18"/>
        <end position="51"/>
    </location>
</feature>
<gene>
    <name evidence="3" type="ORF">VZ94_14700</name>
</gene>
<name>A0A0F3IK27_9GAMM</name>
<keyword evidence="4" id="KW-1185">Reference proteome</keyword>
<reference evidence="4" key="1">
    <citation type="submission" date="2015-03" db="EMBL/GenBank/DDBJ databases">
        <title>Draft genome sequence of a novel methanotroph (Sn10-6) isolated from flooded ricefield rhizosphere in India.</title>
        <authorList>
            <person name="Pandit P.S."/>
            <person name="Pore S.D."/>
            <person name="Arora P."/>
            <person name="Kapse N.G."/>
            <person name="Dhakephalkar P.K."/>
            <person name="Rahalkar M.C."/>
        </authorList>
    </citation>
    <scope>NUCLEOTIDE SEQUENCE [LARGE SCALE GENOMIC DNA]</scope>
    <source>
        <strain evidence="4">Sn10-6</strain>
    </source>
</reference>
<dbReference type="Pfam" id="PF09250">
    <property type="entry name" value="Prim-Pol"/>
    <property type="match status" value="1"/>
</dbReference>
<dbReference type="InterPro" id="IPR015330">
    <property type="entry name" value="DNA_primase/pol_bifunc_N"/>
</dbReference>
<reference evidence="3 4" key="2">
    <citation type="journal article" date="2016" name="Microb. Ecol.">
        <title>Genome Characteristics of a Novel Type I Methanotroph (Sn10-6) Isolated from a Flooded Indian Rice Field.</title>
        <authorList>
            <person name="Rahalkar M.C."/>
            <person name="Pandit P.S."/>
            <person name="Dhakephalkar P.K."/>
            <person name="Pore S."/>
            <person name="Arora P."/>
            <person name="Kapse N."/>
        </authorList>
    </citation>
    <scope>NUCLEOTIDE SEQUENCE [LARGE SCALE GENOMIC DNA]</scope>
    <source>
        <strain evidence="3 4">Sn10-6</strain>
    </source>
</reference>
<dbReference type="EMBL" id="LAJX01000153">
    <property type="protein sequence ID" value="KJV05924.1"/>
    <property type="molecule type" value="Genomic_DNA"/>
</dbReference>
<evidence type="ECO:0000313" key="3">
    <source>
        <dbReference type="EMBL" id="KJV05924.1"/>
    </source>
</evidence>
<feature type="domain" description="DNA primase/polymerase bifunctional N-terminal" evidence="2">
    <location>
        <begin position="8"/>
        <end position="178"/>
    </location>
</feature>
<evidence type="ECO:0000313" key="4">
    <source>
        <dbReference type="Proteomes" id="UP000033684"/>
    </source>
</evidence>
<dbReference type="PATRIC" id="fig|1632867.3.peg.1475"/>
<dbReference type="OrthoDB" id="5565483at2"/>
<dbReference type="AlphaFoldDB" id="A0A0F3IK27"/>
<sequence>MSDFTLTLKQLTDAGLHLVPIPPHNGKPTKAPGKGWNKPRSPQNPNGYTNSPDAIIGCDGFNFGLYHSASNTLALDLDDVELARRVFEDTTDLQLLDWLENNERVQIKSPKANRGKLLFTLPTGFTAAGLRQLKHDGKSIFELRSGNCQDVVIGQHPEGGAYQFIGNPAAIPEAPAVLLDMLQNWGDWKPCLDSALGIAEPPKIAPHKPQQGEQLPNWRNPIQEFNQSCCVSDVLTRNGYMRTGKDRFIRPGSSSKAPGTVIMHNCTDGVERVYSHGGDVLNDGFAHDAFDCFRLLEHGGDWTAALNWNSEVTKHNQRLYQEEQAKKRARVAAGSKSKATL</sequence>
<proteinExistence type="predicted"/>
<comment type="caution">
    <text evidence="3">The sequence shown here is derived from an EMBL/GenBank/DDBJ whole genome shotgun (WGS) entry which is preliminary data.</text>
</comment>
<accession>A0A0F3IK27</accession>
<dbReference type="RefSeq" id="WP_045779804.1">
    <property type="nucleotide sequence ID" value="NZ_LAJX01000153.1"/>
</dbReference>
<feature type="compositionally biased region" description="Polar residues" evidence="1">
    <location>
        <begin position="40"/>
        <end position="51"/>
    </location>
</feature>
<organism evidence="3 4">
    <name type="scientific">Methylocucumis oryzae</name>
    <dbReference type="NCBI Taxonomy" id="1632867"/>
    <lineage>
        <taxon>Bacteria</taxon>
        <taxon>Pseudomonadati</taxon>
        <taxon>Pseudomonadota</taxon>
        <taxon>Gammaproteobacteria</taxon>
        <taxon>Methylococcales</taxon>
        <taxon>Methylococcaceae</taxon>
        <taxon>Methylocucumis</taxon>
    </lineage>
</organism>